<dbReference type="InterPro" id="IPR045010">
    <property type="entry name" value="MDR_fam"/>
</dbReference>
<keyword evidence="1" id="KW-0560">Oxidoreductase</keyword>
<evidence type="ECO:0000256" key="1">
    <source>
        <dbReference type="ARBA" id="ARBA00023002"/>
    </source>
</evidence>
<feature type="domain" description="Enoyl reductase (ER)" evidence="2">
    <location>
        <begin position="18"/>
        <end position="332"/>
    </location>
</feature>
<dbReference type="GO" id="GO:0016628">
    <property type="term" value="F:oxidoreductase activity, acting on the CH-CH group of donors, NAD or NADP as acceptor"/>
    <property type="evidence" value="ECO:0007669"/>
    <property type="project" value="InterPro"/>
</dbReference>
<dbReference type="InterPro" id="IPR020843">
    <property type="entry name" value="ER"/>
</dbReference>
<evidence type="ECO:0000313" key="4">
    <source>
        <dbReference type="Proteomes" id="UP000219331"/>
    </source>
</evidence>
<dbReference type="Gene3D" id="3.40.50.720">
    <property type="entry name" value="NAD(P)-binding Rossmann-like Domain"/>
    <property type="match status" value="1"/>
</dbReference>
<organism evidence="3 4">
    <name type="scientific">Stappia indica</name>
    <dbReference type="NCBI Taxonomy" id="538381"/>
    <lineage>
        <taxon>Bacteria</taxon>
        <taxon>Pseudomonadati</taxon>
        <taxon>Pseudomonadota</taxon>
        <taxon>Alphaproteobacteria</taxon>
        <taxon>Hyphomicrobiales</taxon>
        <taxon>Stappiaceae</taxon>
        <taxon>Stappia</taxon>
    </lineage>
</organism>
<dbReference type="FunFam" id="3.40.50.720:FF:000121">
    <property type="entry name" value="Prostaglandin reductase 2"/>
    <property type="match status" value="1"/>
</dbReference>
<sequence>MPMNRVVRLVKRPAPGLVTPDCFEIRDEPLPEPGEGEFRVRISHVSLDPAMRGWVNDGKSYVPPVGLGDVMRSFSAGIVEASRHPDFQEGEAVVGLFGVQTHALSDGKGVQRADTSIAPLQSWIGGLGMPGLTAYFGLLRVAEAKEGDTVVVSAASGAVGSIVGQIAKIKGCRAVGIAGGPAKCRALIEEDGFDAAVDYKAGNLAADLAAACPDGIDVNFENVGGEILDAVLARMNPFGRIAVCGLISAYNATTPQPGPANLRFLLTQRLRMQGFIVFDFIRENPIALADLSQWVSQGRLKFREDVREGGVDAFPQVLNLLYTGENFGKLSLKV</sequence>
<accession>A0A285TE01</accession>
<dbReference type="RefSeq" id="WP_097175725.1">
    <property type="nucleotide sequence ID" value="NZ_OBML01000009.1"/>
</dbReference>
<dbReference type="Gene3D" id="3.90.180.10">
    <property type="entry name" value="Medium-chain alcohol dehydrogenases, catalytic domain"/>
    <property type="match status" value="1"/>
</dbReference>
<dbReference type="EMBL" id="OBML01000009">
    <property type="protein sequence ID" value="SOC18046.1"/>
    <property type="molecule type" value="Genomic_DNA"/>
</dbReference>
<dbReference type="OrthoDB" id="9805663at2"/>
<evidence type="ECO:0000259" key="2">
    <source>
        <dbReference type="SMART" id="SM00829"/>
    </source>
</evidence>
<dbReference type="PANTHER" id="PTHR43205:SF7">
    <property type="entry name" value="PROSTAGLANDIN REDUCTASE 1"/>
    <property type="match status" value="1"/>
</dbReference>
<dbReference type="InterPro" id="IPR013149">
    <property type="entry name" value="ADH-like_C"/>
</dbReference>
<dbReference type="InterPro" id="IPR041694">
    <property type="entry name" value="ADH_N_2"/>
</dbReference>
<proteinExistence type="predicted"/>
<dbReference type="SMART" id="SM00829">
    <property type="entry name" value="PKS_ER"/>
    <property type="match status" value="1"/>
</dbReference>
<dbReference type="InterPro" id="IPR011032">
    <property type="entry name" value="GroES-like_sf"/>
</dbReference>
<reference evidence="3 4" key="1">
    <citation type="submission" date="2017-08" db="EMBL/GenBank/DDBJ databases">
        <authorList>
            <person name="de Groot N.N."/>
        </authorList>
    </citation>
    <scope>NUCLEOTIDE SEQUENCE [LARGE SCALE GENOMIC DNA]</scope>
    <source>
        <strain evidence="3 4">USBA 352</strain>
    </source>
</reference>
<protein>
    <recommendedName>
        <fullName evidence="2">Enoyl reductase (ER) domain-containing protein</fullName>
    </recommendedName>
</protein>
<name>A0A285TE01_9HYPH</name>
<dbReference type="Pfam" id="PF16884">
    <property type="entry name" value="ADH_N_2"/>
    <property type="match status" value="1"/>
</dbReference>
<keyword evidence="4" id="KW-1185">Reference proteome</keyword>
<dbReference type="Pfam" id="PF00107">
    <property type="entry name" value="ADH_zinc_N"/>
    <property type="match status" value="1"/>
</dbReference>
<dbReference type="SUPFAM" id="SSF50129">
    <property type="entry name" value="GroES-like"/>
    <property type="match status" value="1"/>
</dbReference>
<gene>
    <name evidence="3" type="ORF">SAMN05421512_109187</name>
</gene>
<dbReference type="SUPFAM" id="SSF51735">
    <property type="entry name" value="NAD(P)-binding Rossmann-fold domains"/>
    <property type="match status" value="1"/>
</dbReference>
<dbReference type="PANTHER" id="PTHR43205">
    <property type="entry name" value="PROSTAGLANDIN REDUCTASE"/>
    <property type="match status" value="1"/>
</dbReference>
<dbReference type="AlphaFoldDB" id="A0A285TE01"/>
<dbReference type="InterPro" id="IPR036291">
    <property type="entry name" value="NAD(P)-bd_dom_sf"/>
</dbReference>
<dbReference type="Proteomes" id="UP000219331">
    <property type="component" value="Unassembled WGS sequence"/>
</dbReference>
<evidence type="ECO:0000313" key="3">
    <source>
        <dbReference type="EMBL" id="SOC18046.1"/>
    </source>
</evidence>
<dbReference type="STRING" id="538381.GCA_001696535_02465"/>
<dbReference type="CDD" id="cd05288">
    <property type="entry name" value="PGDH"/>
    <property type="match status" value="1"/>
</dbReference>